<dbReference type="EMBL" id="JAGYPG010000002">
    <property type="protein sequence ID" value="MBS4196145.1"/>
    <property type="molecule type" value="Genomic_DNA"/>
</dbReference>
<evidence type="ECO:0000313" key="4">
    <source>
        <dbReference type="Proteomes" id="UP000681414"/>
    </source>
</evidence>
<reference evidence="3 4" key="1">
    <citation type="submission" date="2021-05" db="EMBL/GenBank/DDBJ databases">
        <title>Novel Bacillus species.</title>
        <authorList>
            <person name="Liu G."/>
        </authorList>
    </citation>
    <scope>NUCLEOTIDE SEQUENCE [LARGE SCALE GENOMIC DNA]</scope>
    <source>
        <strain evidence="4">FJAT-49780</strain>
    </source>
</reference>
<evidence type="ECO:0000256" key="1">
    <source>
        <dbReference type="SAM" id="Phobius"/>
    </source>
</evidence>
<keyword evidence="4" id="KW-1185">Reference proteome</keyword>
<keyword evidence="1" id="KW-0472">Membrane</keyword>
<dbReference type="AlphaFoldDB" id="A0A942YI68"/>
<feature type="transmembrane region" description="Helical" evidence="1">
    <location>
        <begin position="21"/>
        <end position="45"/>
    </location>
</feature>
<feature type="domain" description="Putative Flp pilus-assembly TadG-like N-terminal" evidence="2">
    <location>
        <begin position="17"/>
        <end position="63"/>
    </location>
</feature>
<name>A0A942YI68_9BACI</name>
<evidence type="ECO:0000259" key="2">
    <source>
        <dbReference type="Pfam" id="PF13400"/>
    </source>
</evidence>
<organism evidence="3 4">
    <name type="scientific">Lederbergia citri</name>
    <dbReference type="NCBI Taxonomy" id="2833580"/>
    <lineage>
        <taxon>Bacteria</taxon>
        <taxon>Bacillati</taxon>
        <taxon>Bacillota</taxon>
        <taxon>Bacilli</taxon>
        <taxon>Bacillales</taxon>
        <taxon>Bacillaceae</taxon>
        <taxon>Lederbergia</taxon>
    </lineage>
</organism>
<proteinExistence type="predicted"/>
<gene>
    <name evidence="3" type="ORF">KHA97_13845</name>
</gene>
<evidence type="ECO:0000313" key="3">
    <source>
        <dbReference type="EMBL" id="MBS4196145.1"/>
    </source>
</evidence>
<keyword evidence="1" id="KW-1133">Transmembrane helix</keyword>
<accession>A0A942YI68</accession>
<dbReference type="InterPro" id="IPR028087">
    <property type="entry name" value="Tad_N"/>
</dbReference>
<dbReference type="Pfam" id="PF13400">
    <property type="entry name" value="Tad"/>
    <property type="match status" value="1"/>
</dbReference>
<dbReference type="RefSeq" id="WP_213125301.1">
    <property type="nucleotide sequence ID" value="NZ_JAGYPG010000002.1"/>
</dbReference>
<sequence>MKKVVQMIARILKEQRGVAMILVALGMFMLIGFTAFVVDVGSLYYEKSRLQKALDAGVLGGAQVLIDSETKAKDIAIKITNKNGENPKSGKRYFTVTDDDVTTEESFVKIDKTVNKQLTFAKLIGFNQATVSASAKAIVGPLKSAKGIAPIAVEKNSVPNGTKLTCTGNEQNNSDNNSPGNCGFLSVDGTGAPAVKKALTEGKEYSVDSEVELGTEPGKMNGPIGQAIDDLIKSDKDKPHCQSASTADNSCKRVIYIVIIDSWEAVKGRDKVKVEGLASFWVEDYKDKSIIGHFINTVTAGEVGEPGSGYEYGLYGVKLVD</sequence>
<dbReference type="Proteomes" id="UP000681414">
    <property type="component" value="Unassembled WGS sequence"/>
</dbReference>
<comment type="caution">
    <text evidence="3">The sequence shown here is derived from an EMBL/GenBank/DDBJ whole genome shotgun (WGS) entry which is preliminary data.</text>
</comment>
<keyword evidence="1" id="KW-0812">Transmembrane</keyword>
<protein>
    <submittedName>
        <fullName evidence="3">Pilus assembly protein</fullName>
    </submittedName>
</protein>